<comment type="subcellular location">
    <subcellularLocation>
        <location evidence="1">Nucleus</location>
    </subcellularLocation>
</comment>
<comment type="similarity">
    <text evidence="2">Belongs to the bZIP family.</text>
</comment>
<evidence type="ECO:0000256" key="7">
    <source>
        <dbReference type="SAM" id="MobiDB-lite"/>
    </source>
</evidence>
<dbReference type="PANTHER" id="PTHR45967">
    <property type="entry name" value="G-BOX-BINDING FACTOR 3-RELATED"/>
    <property type="match status" value="1"/>
</dbReference>
<feature type="region of interest" description="Disordered" evidence="7">
    <location>
        <begin position="1"/>
        <end position="22"/>
    </location>
</feature>
<sequence>MTDQELELELNEAGRASATPPARSTTCLGILDHFIPAYGAPLTYHPIYPHGGLYSHPNIAVDERELKKLKRKQSNRESARRSRLRKQNRVSEVQVHVMGCREVGLTKELCMLCSRAGLAPFDRSMGRFGPCDP</sequence>
<dbReference type="Gene3D" id="1.20.5.170">
    <property type="match status" value="1"/>
</dbReference>
<evidence type="ECO:0000313" key="10">
    <source>
        <dbReference type="Proteomes" id="UP001420932"/>
    </source>
</evidence>
<dbReference type="GO" id="GO:0005634">
    <property type="term" value="C:nucleus"/>
    <property type="evidence" value="ECO:0007669"/>
    <property type="project" value="UniProtKB-SubCell"/>
</dbReference>
<gene>
    <name evidence="9" type="ORF">Syun_014956</name>
</gene>
<feature type="domain" description="BZIP" evidence="8">
    <location>
        <begin position="70"/>
        <end position="85"/>
    </location>
</feature>
<evidence type="ECO:0000256" key="4">
    <source>
        <dbReference type="ARBA" id="ARBA00023125"/>
    </source>
</evidence>
<evidence type="ECO:0000313" key="9">
    <source>
        <dbReference type="EMBL" id="KAK9135626.1"/>
    </source>
</evidence>
<evidence type="ECO:0000256" key="5">
    <source>
        <dbReference type="ARBA" id="ARBA00023163"/>
    </source>
</evidence>
<dbReference type="CDD" id="cd14702">
    <property type="entry name" value="bZIP_plant_GBF1"/>
    <property type="match status" value="1"/>
</dbReference>
<dbReference type="GO" id="GO:0003700">
    <property type="term" value="F:DNA-binding transcription factor activity"/>
    <property type="evidence" value="ECO:0007669"/>
    <property type="project" value="InterPro"/>
</dbReference>
<dbReference type="InterPro" id="IPR045314">
    <property type="entry name" value="bZIP_plant_GBF1"/>
</dbReference>
<dbReference type="InterPro" id="IPR012900">
    <property type="entry name" value="MFMR"/>
</dbReference>
<keyword evidence="6" id="KW-0539">Nucleus</keyword>
<dbReference type="Pfam" id="PF07777">
    <property type="entry name" value="MFMR"/>
    <property type="match status" value="1"/>
</dbReference>
<name>A0AAP0PCE3_9MAGN</name>
<dbReference type="AlphaFoldDB" id="A0AAP0PCE3"/>
<dbReference type="InterPro" id="IPR046347">
    <property type="entry name" value="bZIP_sf"/>
</dbReference>
<feature type="region of interest" description="Disordered" evidence="7">
    <location>
        <begin position="68"/>
        <end position="88"/>
    </location>
</feature>
<dbReference type="InterPro" id="IPR004827">
    <property type="entry name" value="bZIP"/>
</dbReference>
<feature type="compositionally biased region" description="Acidic residues" evidence="7">
    <location>
        <begin position="1"/>
        <end position="10"/>
    </location>
</feature>
<dbReference type="Pfam" id="PF00170">
    <property type="entry name" value="bZIP_1"/>
    <property type="match status" value="1"/>
</dbReference>
<evidence type="ECO:0000256" key="3">
    <source>
        <dbReference type="ARBA" id="ARBA00023015"/>
    </source>
</evidence>
<dbReference type="SUPFAM" id="SSF57959">
    <property type="entry name" value="Leucine zipper domain"/>
    <property type="match status" value="1"/>
</dbReference>
<evidence type="ECO:0000256" key="6">
    <source>
        <dbReference type="ARBA" id="ARBA00023242"/>
    </source>
</evidence>
<organism evidence="9 10">
    <name type="scientific">Stephania yunnanensis</name>
    <dbReference type="NCBI Taxonomy" id="152371"/>
    <lineage>
        <taxon>Eukaryota</taxon>
        <taxon>Viridiplantae</taxon>
        <taxon>Streptophyta</taxon>
        <taxon>Embryophyta</taxon>
        <taxon>Tracheophyta</taxon>
        <taxon>Spermatophyta</taxon>
        <taxon>Magnoliopsida</taxon>
        <taxon>Ranunculales</taxon>
        <taxon>Menispermaceae</taxon>
        <taxon>Menispermoideae</taxon>
        <taxon>Cissampelideae</taxon>
        <taxon>Stephania</taxon>
    </lineage>
</organism>
<accession>A0AAP0PCE3</accession>
<evidence type="ECO:0000256" key="2">
    <source>
        <dbReference type="ARBA" id="ARBA00007163"/>
    </source>
</evidence>
<dbReference type="EMBL" id="JBBNAF010000006">
    <property type="protein sequence ID" value="KAK9135626.1"/>
    <property type="molecule type" value="Genomic_DNA"/>
</dbReference>
<dbReference type="PANTHER" id="PTHR45967:SF38">
    <property type="entry name" value="G-BOX-BINDING FACTOR 2"/>
    <property type="match status" value="1"/>
</dbReference>
<keyword evidence="4" id="KW-0238">DNA-binding</keyword>
<keyword evidence="3" id="KW-0805">Transcription regulation</keyword>
<keyword evidence="5" id="KW-0804">Transcription</keyword>
<dbReference type="PROSITE" id="PS00036">
    <property type="entry name" value="BZIP_BASIC"/>
    <property type="match status" value="1"/>
</dbReference>
<evidence type="ECO:0000256" key="1">
    <source>
        <dbReference type="ARBA" id="ARBA00004123"/>
    </source>
</evidence>
<reference evidence="9 10" key="1">
    <citation type="submission" date="2024-01" db="EMBL/GenBank/DDBJ databases">
        <title>Genome assemblies of Stephania.</title>
        <authorList>
            <person name="Yang L."/>
        </authorList>
    </citation>
    <scope>NUCLEOTIDE SEQUENCE [LARGE SCALE GENOMIC DNA]</scope>
    <source>
        <strain evidence="9">YNDBR</strain>
        <tissue evidence="9">Leaf</tissue>
    </source>
</reference>
<comment type="caution">
    <text evidence="9">The sequence shown here is derived from an EMBL/GenBank/DDBJ whole genome shotgun (WGS) entry which is preliminary data.</text>
</comment>
<proteinExistence type="inferred from homology"/>
<dbReference type="GO" id="GO:0000976">
    <property type="term" value="F:transcription cis-regulatory region binding"/>
    <property type="evidence" value="ECO:0007669"/>
    <property type="project" value="UniProtKB-ARBA"/>
</dbReference>
<dbReference type="InterPro" id="IPR044827">
    <property type="entry name" value="GBF-like"/>
</dbReference>
<evidence type="ECO:0000259" key="8">
    <source>
        <dbReference type="PROSITE" id="PS00036"/>
    </source>
</evidence>
<protein>
    <recommendedName>
        <fullName evidence="8">BZIP domain-containing protein</fullName>
    </recommendedName>
</protein>
<dbReference type="Proteomes" id="UP001420932">
    <property type="component" value="Unassembled WGS sequence"/>
</dbReference>
<keyword evidence="10" id="KW-1185">Reference proteome</keyword>